<reference evidence="2 3" key="1">
    <citation type="submission" date="2017-07" db="EMBL/GenBank/DDBJ databases">
        <title>The new phylogeny of genus Mycobacterium.</title>
        <authorList>
            <person name="Tortoli E."/>
            <person name="Trovato A."/>
            <person name="Cirillo D.M."/>
        </authorList>
    </citation>
    <scope>NUCLEOTIDE SEQUENCE [LARGE SCALE GENOMIC DNA]</scope>
    <source>
        <strain evidence="2 3">ATCC 33027</strain>
    </source>
</reference>
<organism evidence="2 3">
    <name type="scientific">Mycolicibacterium sphagni</name>
    <dbReference type="NCBI Taxonomy" id="1786"/>
    <lineage>
        <taxon>Bacteria</taxon>
        <taxon>Bacillati</taxon>
        <taxon>Actinomycetota</taxon>
        <taxon>Actinomycetes</taxon>
        <taxon>Mycobacteriales</taxon>
        <taxon>Mycobacteriaceae</taxon>
        <taxon>Mycolicibacterium</taxon>
    </lineage>
</organism>
<dbReference type="InterPro" id="IPR056964">
    <property type="entry name" value="Phage_holin"/>
</dbReference>
<gene>
    <name evidence="2" type="ORF">CG716_09745</name>
</gene>
<sequence length="130" mass="15022">MLWAYVIGGLLVPATFVSDIWLDIDYQLAADVSLIVVAVLVNAFTALYGFRSKWRTNRIGGVYLIKCIALSLFLLQATASVWWNEDYPFRQQIRFVIYAYAALVYIPMVITLWREQQRDRREVTGPPLPF</sequence>
<proteinExistence type="predicted"/>
<keyword evidence="3" id="KW-1185">Reference proteome</keyword>
<evidence type="ECO:0000313" key="2">
    <source>
        <dbReference type="EMBL" id="OYN80479.1"/>
    </source>
</evidence>
<dbReference type="EMBL" id="NOZR01000006">
    <property type="protein sequence ID" value="OYN80479.1"/>
    <property type="molecule type" value="Genomic_DNA"/>
</dbReference>
<dbReference type="AlphaFoldDB" id="A0A255DM05"/>
<comment type="caution">
    <text evidence="2">The sequence shown here is derived from an EMBL/GenBank/DDBJ whole genome shotgun (WGS) entry which is preliminary data.</text>
</comment>
<keyword evidence="1" id="KW-0472">Membrane</keyword>
<feature type="transmembrane region" description="Helical" evidence="1">
    <location>
        <begin position="62"/>
        <end position="83"/>
    </location>
</feature>
<feature type="transmembrane region" description="Helical" evidence="1">
    <location>
        <begin position="28"/>
        <end position="50"/>
    </location>
</feature>
<dbReference type="Pfam" id="PF23778">
    <property type="entry name" value="Phage_holin_2"/>
    <property type="match status" value="1"/>
</dbReference>
<protein>
    <submittedName>
        <fullName evidence="2">Uncharacterized protein</fullName>
    </submittedName>
</protein>
<evidence type="ECO:0000256" key="1">
    <source>
        <dbReference type="SAM" id="Phobius"/>
    </source>
</evidence>
<accession>A0A255DM05</accession>
<name>A0A255DM05_9MYCO</name>
<feature type="transmembrane region" description="Helical" evidence="1">
    <location>
        <begin position="95"/>
        <end position="113"/>
    </location>
</feature>
<dbReference type="OrthoDB" id="4630279at2"/>
<keyword evidence="1" id="KW-0812">Transmembrane</keyword>
<dbReference type="Proteomes" id="UP000216063">
    <property type="component" value="Unassembled WGS sequence"/>
</dbReference>
<evidence type="ECO:0000313" key="3">
    <source>
        <dbReference type="Proteomes" id="UP000216063"/>
    </source>
</evidence>
<keyword evidence="1" id="KW-1133">Transmembrane helix</keyword>